<evidence type="ECO:0000313" key="1">
    <source>
        <dbReference type="EMBL" id="NZA36574.1"/>
    </source>
</evidence>
<name>A0A1I5FLM7_9FIRM</name>
<accession>A0A1I5FLM7</accession>
<organism evidence="1 2">
    <name type="scientific">Eubacterium callanderi</name>
    <dbReference type="NCBI Taxonomy" id="53442"/>
    <lineage>
        <taxon>Bacteria</taxon>
        <taxon>Bacillati</taxon>
        <taxon>Bacillota</taxon>
        <taxon>Clostridia</taxon>
        <taxon>Eubacteriales</taxon>
        <taxon>Eubacteriaceae</taxon>
        <taxon>Eubacterium</taxon>
    </lineage>
</organism>
<comment type="caution">
    <text evidence="1">The sequence shown here is derived from an EMBL/GenBank/DDBJ whole genome shotgun (WGS) entry which is preliminary data.</text>
</comment>
<sequence length="101" mass="11383">METKKNKIHFLPSVIIFAVIVLLVWLLFSRASASMDTDGGQTLETALENSAVLCYSLEGFYPPSLDYLADNYGVVVDREHYIVHYDVFASNIMPDIRVVPK</sequence>
<protein>
    <submittedName>
        <fullName evidence="1">Uncharacterized protein</fullName>
    </submittedName>
</protein>
<reference evidence="1 2" key="1">
    <citation type="submission" date="2020-07" db="EMBL/GenBank/DDBJ databases">
        <title>Organ Donor 1.</title>
        <authorList>
            <person name="Marsh A.J."/>
            <person name="Azcarate-Peril M.A."/>
        </authorList>
    </citation>
    <scope>NUCLEOTIDE SEQUENCE [LARGE SCALE GENOMIC DNA]</scope>
    <source>
        <strain evidence="1 2">AMC0717</strain>
    </source>
</reference>
<dbReference type="RefSeq" id="WP_090410637.1">
    <property type="nucleotide sequence ID" value="NZ_CABJAI010000001.1"/>
</dbReference>
<proteinExistence type="predicted"/>
<gene>
    <name evidence="1" type="ORF">H0N91_00100</name>
</gene>
<evidence type="ECO:0000313" key="2">
    <source>
        <dbReference type="Proteomes" id="UP000586254"/>
    </source>
</evidence>
<dbReference type="AlphaFoldDB" id="A0A1I5FLM7"/>
<dbReference type="Proteomes" id="UP000586254">
    <property type="component" value="Unassembled WGS sequence"/>
</dbReference>
<dbReference type="EMBL" id="JACCKS010000001">
    <property type="protein sequence ID" value="NZA36574.1"/>
    <property type="molecule type" value="Genomic_DNA"/>
</dbReference>